<gene>
    <name evidence="2" type="ORF">V6N12_032838</name>
</gene>
<feature type="transmembrane region" description="Helical" evidence="1">
    <location>
        <begin position="63"/>
        <end position="85"/>
    </location>
</feature>
<dbReference type="EMBL" id="JBBPBM010000686">
    <property type="protein sequence ID" value="KAK8492826.1"/>
    <property type="molecule type" value="Genomic_DNA"/>
</dbReference>
<protein>
    <submittedName>
        <fullName evidence="2">Uncharacterized protein</fullName>
    </submittedName>
</protein>
<keyword evidence="3" id="KW-1185">Reference proteome</keyword>
<proteinExistence type="predicted"/>
<keyword evidence="1" id="KW-1133">Transmembrane helix</keyword>
<keyword evidence="1" id="KW-0812">Transmembrane</keyword>
<sequence>MLAWNFPSRSQFTTTLIVHQLFSDREGKPGRSNTAGVSKMIISSGDWSSGRATSEAANPRDSLVLTSIAFFIMLGIFFDQFIFIVEFSLYP</sequence>
<reference evidence="2 3" key="1">
    <citation type="journal article" date="2024" name="G3 (Bethesda)">
        <title>Genome assembly of Hibiscus sabdariffa L. provides insights into metabolisms of medicinal natural products.</title>
        <authorList>
            <person name="Kim T."/>
        </authorList>
    </citation>
    <scope>NUCLEOTIDE SEQUENCE [LARGE SCALE GENOMIC DNA]</scope>
    <source>
        <strain evidence="2">TK-2024</strain>
        <tissue evidence="2">Old leaves</tissue>
    </source>
</reference>
<name>A0ABR2AI89_9ROSI</name>
<keyword evidence="1" id="KW-0472">Membrane</keyword>
<accession>A0ABR2AI89</accession>
<evidence type="ECO:0000313" key="2">
    <source>
        <dbReference type="EMBL" id="KAK8492826.1"/>
    </source>
</evidence>
<dbReference type="Proteomes" id="UP001472677">
    <property type="component" value="Unassembled WGS sequence"/>
</dbReference>
<organism evidence="2 3">
    <name type="scientific">Hibiscus sabdariffa</name>
    <name type="common">roselle</name>
    <dbReference type="NCBI Taxonomy" id="183260"/>
    <lineage>
        <taxon>Eukaryota</taxon>
        <taxon>Viridiplantae</taxon>
        <taxon>Streptophyta</taxon>
        <taxon>Embryophyta</taxon>
        <taxon>Tracheophyta</taxon>
        <taxon>Spermatophyta</taxon>
        <taxon>Magnoliopsida</taxon>
        <taxon>eudicotyledons</taxon>
        <taxon>Gunneridae</taxon>
        <taxon>Pentapetalae</taxon>
        <taxon>rosids</taxon>
        <taxon>malvids</taxon>
        <taxon>Malvales</taxon>
        <taxon>Malvaceae</taxon>
        <taxon>Malvoideae</taxon>
        <taxon>Hibiscus</taxon>
    </lineage>
</organism>
<evidence type="ECO:0000313" key="3">
    <source>
        <dbReference type="Proteomes" id="UP001472677"/>
    </source>
</evidence>
<evidence type="ECO:0000256" key="1">
    <source>
        <dbReference type="SAM" id="Phobius"/>
    </source>
</evidence>
<comment type="caution">
    <text evidence="2">The sequence shown here is derived from an EMBL/GenBank/DDBJ whole genome shotgun (WGS) entry which is preliminary data.</text>
</comment>